<feature type="region of interest" description="Disordered" evidence="1">
    <location>
        <begin position="1050"/>
        <end position="1092"/>
    </location>
</feature>
<feature type="compositionally biased region" description="Acidic residues" evidence="1">
    <location>
        <begin position="1292"/>
        <end position="1303"/>
    </location>
</feature>
<organism evidence="2 3">
    <name type="scientific">Cryoendolithus antarcticus</name>
    <dbReference type="NCBI Taxonomy" id="1507870"/>
    <lineage>
        <taxon>Eukaryota</taxon>
        <taxon>Fungi</taxon>
        <taxon>Dikarya</taxon>
        <taxon>Ascomycota</taxon>
        <taxon>Pezizomycotina</taxon>
        <taxon>Dothideomycetes</taxon>
        <taxon>Dothideomycetidae</taxon>
        <taxon>Cladosporiales</taxon>
        <taxon>Cladosporiaceae</taxon>
        <taxon>Cryoendolithus</taxon>
    </lineage>
</organism>
<feature type="region of interest" description="Disordered" evidence="1">
    <location>
        <begin position="22"/>
        <end position="46"/>
    </location>
</feature>
<feature type="compositionally biased region" description="Polar residues" evidence="1">
    <location>
        <begin position="157"/>
        <end position="166"/>
    </location>
</feature>
<feature type="compositionally biased region" description="Pro residues" evidence="1">
    <location>
        <begin position="348"/>
        <end position="357"/>
    </location>
</feature>
<keyword evidence="3" id="KW-1185">Reference proteome</keyword>
<gene>
    <name evidence="2" type="ORF">B0A48_07417</name>
</gene>
<comment type="caution">
    <text evidence="2">The sequence shown here is derived from an EMBL/GenBank/DDBJ whole genome shotgun (WGS) entry which is preliminary data.</text>
</comment>
<accession>A0A1V8T8P8</accession>
<proteinExistence type="predicted"/>
<feature type="compositionally biased region" description="Low complexity" evidence="1">
    <location>
        <begin position="988"/>
        <end position="999"/>
    </location>
</feature>
<feature type="compositionally biased region" description="Polar residues" evidence="1">
    <location>
        <begin position="32"/>
        <end position="42"/>
    </location>
</feature>
<protein>
    <submittedName>
        <fullName evidence="2">Uncharacterized protein</fullName>
    </submittedName>
</protein>
<feature type="compositionally biased region" description="Low complexity" evidence="1">
    <location>
        <begin position="506"/>
        <end position="523"/>
    </location>
</feature>
<feature type="compositionally biased region" description="Polar residues" evidence="1">
    <location>
        <begin position="1304"/>
        <end position="1314"/>
    </location>
</feature>
<feature type="compositionally biased region" description="Polar residues" evidence="1">
    <location>
        <begin position="1003"/>
        <end position="1019"/>
    </location>
</feature>
<name>A0A1V8T8P8_9PEZI</name>
<feature type="compositionally biased region" description="Low complexity" evidence="1">
    <location>
        <begin position="180"/>
        <end position="195"/>
    </location>
</feature>
<evidence type="ECO:0000256" key="1">
    <source>
        <dbReference type="SAM" id="MobiDB-lite"/>
    </source>
</evidence>
<sequence>MADAAAMPPPGGLPELMVSFTVHIGTPRNPASEDQPTQSPGGKTQKVYSLLVPANPKDSFGALWDEIDRRWEESGKKTSAPAGYFHRLETRDHAVIDHRDLVGTIYSRDMPPNERVLYVVQNARDRLSSVAPNTSLRPDKYNQAALSEEQRADLLRQEQQSKSCSTAELDPDTPLPSRENGGTTTGQQAANGQQARRLDAQGFTIPPLRQRRGLAQTARMGTTDSSTGGSAVPAQRSQSTMRASGNGGESSSTTQPALQGASTTRKRKRRASESAARKSGARTVDTDQNTSHNDQPTISVSSNRDSVIPTPPESRPRPGFSQEHPDSAQRPKPSPSTTPYTQRTAPAPSRPAFPPPSTAEASAQDEVFLQDYPADQDDDIEDYDEPQVSRPALATSASRAANQSSSQQMRSSSGLNSSPERSGGKTHKSKNGGPGSRAPRGSKVLWTRLEDDILRHAAENGTGAATLVNDGLITGRTASAIRGRTRLLVQKYGMKKQVQTDPADGSSQPRDSQPPSSQPSSSQAQLTQHRHDQYWTQQERDLISKAIKDGKDAKETNIRGRSADAVEKKFRRWQAAAWRVVTDEHTYPDDTVHLEIWSAKDGCRLRRAVREDMSLAQLHQKYFRQWDIALIRKKHKAYERQVKLLSGNASVNSTASSQQTEDASATRTVGKMLRDLETAMSESAAPPAEQQSPALVSSSPLATSPTDATAHAASAQTPSVPPVTAGSGTSSANLREPRSREPRPVSRFRLAPGADGQQTFDLGRGNGRARARPAVPARGPRRSPRQNRSIPVASQALTDPDELQAFHEAHFGSDVTPAVAVAQDGANVMAPQDGESSKPAGQSDVTAVTDVQDEEMDTADSNDHDTAADDLAMLDAPIFAETTTPSSIRVLQEVSIPSPSRVRATQNASESMERMMDESQPTVSGPARATGSVVPALESSQESSVAFQTQDPMNTRSQRLAREARDSQISRAPTMQDAPLDRDEVHAAKQQASLAQAAAVGNYDSTQSQNRNAPITLSSRARRDVDAMPARNEAPTAALISVLDKQDTALVRDSSSEAQDTQKKQVVTHASNSPPKETPPTSGPVPLKGLPRVWRPNNSDGDVAWHLREPVKSDEAIWRDLRIDYKEKWKSWDSKKRQRAFEVEHHNALVRNATMYDDVNLQKALHIKAKKRCRLRRVGDGTYEEKLRYGQEPRWDIINGMNTGDDVDDEIFRDNATEITDLSEHEQDDRLEFDSEGNVLEKKEEVVESDEDMIKDRHFSEVNSDDEDDEDDDDQPPFTPGRGRAHQQSTAAEDDIVYEDEESVQQSRQPTTPRVRSGGASGSHRQRALDSQLTDGPAVRSTSMNTSDSRRHRHRRKGRKEDGRDSSSTASARRPHQQVPRPATANARLTTANIRRLNGELSSPTTRASDMPPPPRRSPRNRANAAVEVSDTQPRRSRPQRVGVQPMTTPMRNIIRNAVVPPVPVDRYATPRNNRQFLGGYDEETSVGSAEISE</sequence>
<feature type="region of interest" description="Disordered" evidence="1">
    <location>
        <begin position="390"/>
        <end position="443"/>
    </location>
</feature>
<feature type="region of interest" description="Disordered" evidence="1">
    <location>
        <begin position="680"/>
        <end position="793"/>
    </location>
</feature>
<feature type="compositionally biased region" description="Polar residues" evidence="1">
    <location>
        <begin position="1056"/>
        <end position="1075"/>
    </location>
</feature>
<feature type="compositionally biased region" description="Polar residues" evidence="1">
    <location>
        <begin position="286"/>
        <end position="305"/>
    </location>
</feature>
<feature type="compositionally biased region" description="Basic and acidic residues" evidence="1">
    <location>
        <begin position="1244"/>
        <end position="1260"/>
    </location>
</feature>
<feature type="compositionally biased region" description="Polar residues" evidence="1">
    <location>
        <begin position="219"/>
        <end position="257"/>
    </location>
</feature>
<feature type="compositionally biased region" description="Acidic residues" evidence="1">
    <location>
        <begin position="1263"/>
        <end position="1275"/>
    </location>
</feature>
<feature type="compositionally biased region" description="Low complexity" evidence="1">
    <location>
        <begin position="681"/>
        <end position="694"/>
    </location>
</feature>
<dbReference type="Proteomes" id="UP000192596">
    <property type="component" value="Unassembled WGS sequence"/>
</dbReference>
<feature type="compositionally biased region" description="Polar residues" evidence="1">
    <location>
        <begin position="897"/>
        <end position="910"/>
    </location>
</feature>
<feature type="region of interest" description="Disordered" evidence="1">
    <location>
        <begin position="1244"/>
        <end position="1450"/>
    </location>
</feature>
<feature type="region of interest" description="Disordered" evidence="1">
    <location>
        <begin position="154"/>
        <end position="362"/>
    </location>
</feature>
<feature type="region of interest" description="Disordered" evidence="1">
    <location>
        <begin position="897"/>
        <end position="1022"/>
    </location>
</feature>
<feature type="compositionally biased region" description="Polar residues" evidence="1">
    <location>
        <begin position="695"/>
        <end position="707"/>
    </location>
</feature>
<reference evidence="3" key="1">
    <citation type="submission" date="2017-03" db="EMBL/GenBank/DDBJ databases">
        <title>Genomes of endolithic fungi from Antarctica.</title>
        <authorList>
            <person name="Coleine C."/>
            <person name="Masonjones S."/>
            <person name="Stajich J.E."/>
        </authorList>
    </citation>
    <scope>NUCLEOTIDE SEQUENCE [LARGE SCALE GENOMIC DNA]</scope>
    <source>
        <strain evidence="3">CCFEE 5527</strain>
    </source>
</reference>
<evidence type="ECO:0000313" key="3">
    <source>
        <dbReference type="Proteomes" id="UP000192596"/>
    </source>
</evidence>
<feature type="compositionally biased region" description="Low complexity" evidence="1">
    <location>
        <begin position="396"/>
        <end position="418"/>
    </location>
</feature>
<feature type="compositionally biased region" description="Polar residues" evidence="1">
    <location>
        <begin position="1329"/>
        <end position="1347"/>
    </location>
</feature>
<evidence type="ECO:0000313" key="2">
    <source>
        <dbReference type="EMBL" id="OQO07720.1"/>
    </source>
</evidence>
<dbReference type="InParanoid" id="A0A1V8T8P8"/>
<feature type="compositionally biased region" description="Basic and acidic residues" evidence="1">
    <location>
        <begin position="735"/>
        <end position="744"/>
    </location>
</feature>
<dbReference type="EMBL" id="NAJO01000014">
    <property type="protein sequence ID" value="OQO07720.1"/>
    <property type="molecule type" value="Genomic_DNA"/>
</dbReference>
<feature type="region of interest" description="Disordered" evidence="1">
    <location>
        <begin position="496"/>
        <end position="535"/>
    </location>
</feature>
<feature type="region of interest" description="Disordered" evidence="1">
    <location>
        <begin position="1464"/>
        <end position="1494"/>
    </location>
</feature>
<feature type="compositionally biased region" description="Polar residues" evidence="1">
    <location>
        <begin position="938"/>
        <end position="958"/>
    </location>
</feature>